<accession>A0A1H8LVA3</accession>
<dbReference type="STRING" id="1077947.SAMN05216227_10463"/>
<evidence type="ECO:0000313" key="2">
    <source>
        <dbReference type="Proteomes" id="UP000183002"/>
    </source>
</evidence>
<dbReference type="RefSeq" id="WP_050520797.1">
    <property type="nucleotide sequence ID" value="NZ_FOCO01000046.1"/>
</dbReference>
<dbReference type="EMBL" id="FOCO01000046">
    <property type="protein sequence ID" value="SEO09023.1"/>
    <property type="molecule type" value="Genomic_DNA"/>
</dbReference>
<evidence type="ECO:0000313" key="1">
    <source>
        <dbReference type="EMBL" id="SEO09023.1"/>
    </source>
</evidence>
<dbReference type="OrthoDB" id="7873006at2"/>
<proteinExistence type="predicted"/>
<organism evidence="1 2">
    <name type="scientific">Pseudorhodobacter antarcticus</name>
    <dbReference type="NCBI Taxonomy" id="1077947"/>
    <lineage>
        <taxon>Bacteria</taxon>
        <taxon>Pseudomonadati</taxon>
        <taxon>Pseudomonadota</taxon>
        <taxon>Alphaproteobacteria</taxon>
        <taxon>Rhodobacterales</taxon>
        <taxon>Paracoccaceae</taxon>
        <taxon>Pseudorhodobacter</taxon>
    </lineage>
</organism>
<dbReference type="AlphaFoldDB" id="A0A1H8LVA3"/>
<dbReference type="Proteomes" id="UP000183002">
    <property type="component" value="Unassembled WGS sequence"/>
</dbReference>
<sequence>MAWTQSELDALKRAYAAGTLRVTSDGRTVEYGNAADLLSRMRIIESEMAQAGGSPLPVAGFASFRRGER</sequence>
<name>A0A1H8LVA3_9RHOB</name>
<protein>
    <recommendedName>
        <fullName evidence="3">GpW protein</fullName>
    </recommendedName>
</protein>
<evidence type="ECO:0008006" key="3">
    <source>
        <dbReference type="Google" id="ProtNLM"/>
    </source>
</evidence>
<gene>
    <name evidence="1" type="ORF">SAMN05216227_10463</name>
</gene>
<keyword evidence="2" id="KW-1185">Reference proteome</keyword>
<reference evidence="1 2" key="1">
    <citation type="submission" date="2016-10" db="EMBL/GenBank/DDBJ databases">
        <authorList>
            <person name="de Groot N.N."/>
        </authorList>
    </citation>
    <scope>NUCLEOTIDE SEQUENCE [LARGE SCALE GENOMIC DNA]</scope>
    <source>
        <strain evidence="1 2">CGMCC 1.10836</strain>
    </source>
</reference>
<dbReference type="NCBIfam" id="NF047331">
    <property type="entry name" value="phage_HTJ"/>
    <property type="match status" value="1"/>
</dbReference>